<organism evidence="1">
    <name type="scientific">marine sediment metagenome</name>
    <dbReference type="NCBI Taxonomy" id="412755"/>
    <lineage>
        <taxon>unclassified sequences</taxon>
        <taxon>metagenomes</taxon>
        <taxon>ecological metagenomes</taxon>
    </lineage>
</organism>
<evidence type="ECO:0000313" key="1">
    <source>
        <dbReference type="EMBL" id="GAH53946.1"/>
    </source>
</evidence>
<name>X1G7S1_9ZZZZ</name>
<reference evidence="1" key="1">
    <citation type="journal article" date="2014" name="Front. Microbiol.">
        <title>High frequency of phylogenetically diverse reductive dehalogenase-homologous genes in deep subseafloor sedimentary metagenomes.</title>
        <authorList>
            <person name="Kawai M."/>
            <person name="Futagami T."/>
            <person name="Toyoda A."/>
            <person name="Takaki Y."/>
            <person name="Nishi S."/>
            <person name="Hori S."/>
            <person name="Arai W."/>
            <person name="Tsubouchi T."/>
            <person name="Morono Y."/>
            <person name="Uchiyama I."/>
            <person name="Ito T."/>
            <person name="Fujiyama A."/>
            <person name="Inagaki F."/>
            <person name="Takami H."/>
        </authorList>
    </citation>
    <scope>NUCLEOTIDE SEQUENCE</scope>
    <source>
        <strain evidence="1">Expedition CK06-06</strain>
    </source>
</reference>
<dbReference type="AlphaFoldDB" id="X1G7S1"/>
<protein>
    <submittedName>
        <fullName evidence="1">Uncharacterized protein</fullName>
    </submittedName>
</protein>
<gene>
    <name evidence="1" type="ORF">S03H2_26739</name>
</gene>
<dbReference type="EMBL" id="BARU01015644">
    <property type="protein sequence ID" value="GAH53946.1"/>
    <property type="molecule type" value="Genomic_DNA"/>
</dbReference>
<proteinExistence type="predicted"/>
<comment type="caution">
    <text evidence="1">The sequence shown here is derived from an EMBL/GenBank/DDBJ whole genome shotgun (WGS) entry which is preliminary data.</text>
</comment>
<sequence>FVFRAFSYVPEAFAKFWQELAAQKRPGFPAEPRNVEFKPWPGWQVPEGWKMTLGKLRRKAKVLSISTQETNKSAVKQKEGIEPDIV</sequence>
<feature type="non-terminal residue" evidence="1">
    <location>
        <position position="86"/>
    </location>
</feature>
<accession>X1G7S1</accession>
<feature type="non-terminal residue" evidence="1">
    <location>
        <position position="1"/>
    </location>
</feature>